<feature type="domain" description="STAS" evidence="2">
    <location>
        <begin position="41"/>
        <end position="122"/>
    </location>
</feature>
<feature type="region of interest" description="Disordered" evidence="1">
    <location>
        <begin position="1"/>
        <end position="23"/>
    </location>
</feature>
<dbReference type="RefSeq" id="WP_375733762.1">
    <property type="nucleotide sequence ID" value="NZ_JBCGDC010000018.1"/>
</dbReference>
<feature type="compositionally biased region" description="Polar residues" evidence="1">
    <location>
        <begin position="133"/>
        <end position="153"/>
    </location>
</feature>
<dbReference type="CDD" id="cd07043">
    <property type="entry name" value="STAS_anti-anti-sigma_factors"/>
    <property type="match status" value="1"/>
</dbReference>
<dbReference type="Proteomes" id="UP001582793">
    <property type="component" value="Unassembled WGS sequence"/>
</dbReference>
<proteinExistence type="predicted"/>
<dbReference type="PROSITE" id="PS50801">
    <property type="entry name" value="STAS"/>
    <property type="match status" value="1"/>
</dbReference>
<evidence type="ECO:0000313" key="4">
    <source>
        <dbReference type="Proteomes" id="UP001582793"/>
    </source>
</evidence>
<feature type="region of interest" description="Disordered" evidence="1">
    <location>
        <begin position="131"/>
        <end position="153"/>
    </location>
</feature>
<evidence type="ECO:0000259" key="2">
    <source>
        <dbReference type="PROSITE" id="PS50801"/>
    </source>
</evidence>
<dbReference type="Gene3D" id="3.30.750.24">
    <property type="entry name" value="STAS domain"/>
    <property type="match status" value="1"/>
</dbReference>
<dbReference type="InterPro" id="IPR036513">
    <property type="entry name" value="STAS_dom_sf"/>
</dbReference>
<reference evidence="3 4" key="1">
    <citation type="submission" date="2024-04" db="EMBL/GenBank/DDBJ databases">
        <title>Polymorphospora sp. isolated from Baiyangdian Lake in Xiong'an New Area.</title>
        <authorList>
            <person name="Zhang X."/>
            <person name="Liu J."/>
        </authorList>
    </citation>
    <scope>NUCLEOTIDE SEQUENCE [LARGE SCALE GENOMIC DNA]</scope>
    <source>
        <strain evidence="3 4">2-325</strain>
    </source>
</reference>
<dbReference type="InterPro" id="IPR002645">
    <property type="entry name" value="STAS_dom"/>
</dbReference>
<comment type="caution">
    <text evidence="3">The sequence shown here is derived from an EMBL/GenBank/DDBJ whole genome shotgun (WGS) entry which is preliminary data.</text>
</comment>
<organism evidence="3 4">
    <name type="scientific">Polymorphospora lycopeni</name>
    <dbReference type="NCBI Taxonomy" id="3140240"/>
    <lineage>
        <taxon>Bacteria</taxon>
        <taxon>Bacillati</taxon>
        <taxon>Actinomycetota</taxon>
        <taxon>Actinomycetes</taxon>
        <taxon>Micromonosporales</taxon>
        <taxon>Micromonosporaceae</taxon>
        <taxon>Polymorphospora</taxon>
    </lineage>
</organism>
<dbReference type="Pfam" id="PF01740">
    <property type="entry name" value="STAS"/>
    <property type="match status" value="1"/>
</dbReference>
<dbReference type="SUPFAM" id="SSF52091">
    <property type="entry name" value="SpoIIaa-like"/>
    <property type="match status" value="1"/>
</dbReference>
<gene>
    <name evidence="3" type="ORF">AAFH96_08620</name>
</gene>
<sequence>MSDMRNPGQVSGPSEDGYHSPMAPDTLTVEVVRRPPRSARLSLSGDLDYDSADHLLRVAGQVVRDGCRDLVVDLSTLGICDSSGLGALIEVSHLCRTADGRMRLAGAGPHLRQLLARTGLDEVFEIQARTGLGPSTSAPTGLDASSGSPASGA</sequence>
<evidence type="ECO:0000313" key="3">
    <source>
        <dbReference type="EMBL" id="MFB6393171.1"/>
    </source>
</evidence>
<name>A0ABV5CME5_9ACTN</name>
<evidence type="ECO:0000256" key="1">
    <source>
        <dbReference type="SAM" id="MobiDB-lite"/>
    </source>
</evidence>
<dbReference type="EMBL" id="JBCGDC010000018">
    <property type="protein sequence ID" value="MFB6393171.1"/>
    <property type="molecule type" value="Genomic_DNA"/>
</dbReference>
<protein>
    <submittedName>
        <fullName evidence="3">STAS domain-containing protein</fullName>
    </submittedName>
</protein>
<dbReference type="PANTHER" id="PTHR33495:SF2">
    <property type="entry name" value="ANTI-SIGMA FACTOR ANTAGONIST TM_1081-RELATED"/>
    <property type="match status" value="1"/>
</dbReference>
<accession>A0ABV5CME5</accession>
<keyword evidence="4" id="KW-1185">Reference proteome</keyword>
<dbReference type="PANTHER" id="PTHR33495">
    <property type="entry name" value="ANTI-SIGMA FACTOR ANTAGONIST TM_1081-RELATED-RELATED"/>
    <property type="match status" value="1"/>
</dbReference>